<protein>
    <submittedName>
        <fullName evidence="2">p-loop ATPase</fullName>
    </submittedName>
</protein>
<keyword evidence="2" id="KW-0614">Plasmid</keyword>
<evidence type="ECO:0000259" key="1">
    <source>
        <dbReference type="Pfam" id="PF22740"/>
    </source>
</evidence>
<name>W0FX88_9ACTN</name>
<dbReference type="Pfam" id="PF22740">
    <property type="entry name" value="PapZ_C"/>
    <property type="match status" value="1"/>
</dbReference>
<dbReference type="PANTHER" id="PTHR30448:SF0">
    <property type="entry name" value="RNASE ADAPTER PROTEIN RAPZ"/>
    <property type="match status" value="1"/>
</dbReference>
<sequence length="127" mass="13954">MINIVSFGYGHSAPPVAEATYDLRRLFRNPFHNPELKNLTGLDAPVYEHVLATPGVESLAQVVTFLAVGLHDTARGEDITIAYGCVGGRHRAVGLARRTQELIRLTHRETTVEHRDIGKPLLPPSAH</sequence>
<dbReference type="AlphaFoldDB" id="W0FX88"/>
<proteinExistence type="predicted"/>
<feature type="domain" description="RapZ C-terminal" evidence="1">
    <location>
        <begin position="2"/>
        <end position="117"/>
    </location>
</feature>
<dbReference type="PANTHER" id="PTHR30448">
    <property type="entry name" value="RNASE ADAPTER PROTEIN RAPZ"/>
    <property type="match status" value="1"/>
</dbReference>
<gene>
    <name evidence="2" type="ORF">pZL1.91c</name>
</gene>
<geneLocation type="plasmid" evidence="2">
    <name>pZL1</name>
</geneLocation>
<dbReference type="GO" id="GO:0005524">
    <property type="term" value="F:ATP binding"/>
    <property type="evidence" value="ECO:0007669"/>
    <property type="project" value="InterPro"/>
</dbReference>
<dbReference type="RefSeq" id="WP_024127982.1">
    <property type="nucleotide sequence ID" value="NC_023316.1"/>
</dbReference>
<reference evidence="2" key="1">
    <citation type="submission" date="2013-08" db="EMBL/GenBank/DDBJ databases">
        <title>Two distinct conjugal transfer systems on Streptomyces plasmid pZL1.</title>
        <authorList>
            <person name="Zhao L."/>
            <person name="Zhong L."/>
            <person name="Qin Z."/>
        </authorList>
    </citation>
    <scope>NUCLEOTIDE SEQUENCE</scope>
    <source>
        <strain evidence="2">14R-10</strain>
        <plasmid evidence="2">pZL1</plasmid>
    </source>
</reference>
<dbReference type="InterPro" id="IPR053931">
    <property type="entry name" value="RapZ_C"/>
</dbReference>
<dbReference type="InterPro" id="IPR005337">
    <property type="entry name" value="RapZ-like"/>
</dbReference>
<organism evidence="2">
    <name type="scientific">Streptomyces sp. 14R-10</name>
    <dbReference type="NCBI Taxonomy" id="1442159"/>
    <lineage>
        <taxon>Bacteria</taxon>
        <taxon>Bacillati</taxon>
        <taxon>Actinomycetota</taxon>
        <taxon>Actinomycetes</taxon>
        <taxon>Kitasatosporales</taxon>
        <taxon>Streptomycetaceae</taxon>
        <taxon>Streptomyces</taxon>
    </lineage>
</organism>
<accession>W0FX88</accession>
<dbReference type="EMBL" id="KF501372">
    <property type="protein sequence ID" value="AHF46256.1"/>
    <property type="molecule type" value="Genomic_DNA"/>
</dbReference>
<evidence type="ECO:0000313" key="2">
    <source>
        <dbReference type="EMBL" id="AHF46256.1"/>
    </source>
</evidence>